<dbReference type="GO" id="GO:0004252">
    <property type="term" value="F:serine-type endopeptidase activity"/>
    <property type="evidence" value="ECO:0007669"/>
    <property type="project" value="InterPro"/>
</dbReference>
<feature type="active site" evidence="10">
    <location>
        <position position="43"/>
    </location>
</feature>
<dbReference type="OrthoDB" id="308440at2759"/>
<keyword evidence="4" id="KW-0812">Transmembrane</keyword>
<dbReference type="VEuPathDB" id="FungiDB:PHYBLDRAFT_23219"/>
<dbReference type="CDD" id="cd06530">
    <property type="entry name" value="S26_SPase_I"/>
    <property type="match status" value="1"/>
</dbReference>
<evidence type="ECO:0000256" key="10">
    <source>
        <dbReference type="PIRSR" id="PIRSR600223-1"/>
    </source>
</evidence>
<keyword evidence="7" id="KW-1133">Transmembrane helix</keyword>
<feature type="domain" description="Peptidase S26" evidence="12">
    <location>
        <begin position="22"/>
        <end position="108"/>
    </location>
</feature>
<dbReference type="InterPro" id="IPR037730">
    <property type="entry name" value="IMP2"/>
</dbReference>
<dbReference type="InterPro" id="IPR019533">
    <property type="entry name" value="Peptidase_S26"/>
</dbReference>
<comment type="similarity">
    <text evidence="2">Belongs to the peptidase S26 family. IMP2 subfamily.</text>
</comment>
<dbReference type="InParanoid" id="A0A167KE97"/>
<dbReference type="EC" id="3.4.21.-" evidence="11"/>
<dbReference type="NCBIfam" id="TIGR02227">
    <property type="entry name" value="sigpep_I_bact"/>
    <property type="match status" value="1"/>
</dbReference>
<name>A0A167KE97_PHYB8</name>
<reference evidence="14" key="1">
    <citation type="submission" date="2015-06" db="EMBL/GenBank/DDBJ databases">
        <title>Expansion of signal transduction pathways in fungi by whole-genome duplication.</title>
        <authorList>
            <consortium name="DOE Joint Genome Institute"/>
            <person name="Corrochano L.M."/>
            <person name="Kuo A."/>
            <person name="Marcet-Houben M."/>
            <person name="Polaino S."/>
            <person name="Salamov A."/>
            <person name="Villalobos J.M."/>
            <person name="Alvarez M.I."/>
            <person name="Avalos J."/>
            <person name="Benito E.P."/>
            <person name="Benoit I."/>
            <person name="Burger G."/>
            <person name="Camino L.P."/>
            <person name="Canovas D."/>
            <person name="Cerda-Olmedo E."/>
            <person name="Cheng J.-F."/>
            <person name="Dominguez A."/>
            <person name="Elias M."/>
            <person name="Eslava A.P."/>
            <person name="Glaser F."/>
            <person name="Grimwood J."/>
            <person name="Gutierrez G."/>
            <person name="Heitman J."/>
            <person name="Henrissat B."/>
            <person name="Iturriaga E.A."/>
            <person name="Lang B.F."/>
            <person name="Lavin J.L."/>
            <person name="Lee S."/>
            <person name="Li W."/>
            <person name="Lindquist E."/>
            <person name="Lopez-Garcia S."/>
            <person name="Luque E.M."/>
            <person name="Marcos A.T."/>
            <person name="Martin J."/>
            <person name="McCluskey K."/>
            <person name="Medina H.R."/>
            <person name="Miralles-Duran A."/>
            <person name="Miyazaki A."/>
            <person name="Munoz-Torres E."/>
            <person name="Oguiza J.A."/>
            <person name="Ohm R."/>
            <person name="Olmedo M."/>
            <person name="Orejas M."/>
            <person name="Ortiz-Castellanos L."/>
            <person name="Pisabarro A.G."/>
            <person name="Rodriguez-Romero J."/>
            <person name="Ruiz-Herrera J."/>
            <person name="Ruiz-Vazquez R."/>
            <person name="Sanz C."/>
            <person name="Schackwitz W."/>
            <person name="Schmutz J."/>
            <person name="Shahriari M."/>
            <person name="Shelest E."/>
            <person name="Silva-Franco F."/>
            <person name="Soanes D."/>
            <person name="Syed K."/>
            <person name="Tagua V.G."/>
            <person name="Talbot N.J."/>
            <person name="Thon M."/>
            <person name="De vries R.P."/>
            <person name="Wiebenga A."/>
            <person name="Yadav J.S."/>
            <person name="Braun E.L."/>
            <person name="Baker S."/>
            <person name="Garre V."/>
            <person name="Horwitz B."/>
            <person name="Torres-Martinez S."/>
            <person name="Idnurm A."/>
            <person name="Herrera-Estrella A."/>
            <person name="Gabaldon T."/>
            <person name="Grigoriev I.V."/>
        </authorList>
    </citation>
    <scope>NUCLEOTIDE SEQUENCE [LARGE SCALE GENOMIC DNA]</scope>
    <source>
        <strain evidence="14">NRRL 1555(-)</strain>
    </source>
</reference>
<accession>A0A167KE97</accession>
<dbReference type="Proteomes" id="UP000077315">
    <property type="component" value="Unassembled WGS sequence"/>
</dbReference>
<evidence type="ECO:0000313" key="14">
    <source>
        <dbReference type="Proteomes" id="UP000077315"/>
    </source>
</evidence>
<dbReference type="AlphaFoldDB" id="A0A167KE97"/>
<dbReference type="GO" id="GO:0006627">
    <property type="term" value="P:protein processing involved in protein targeting to mitochondrion"/>
    <property type="evidence" value="ECO:0007669"/>
    <property type="project" value="InterPro"/>
</dbReference>
<keyword evidence="6 11" id="KW-0378">Hydrolase</keyword>
<comment type="subcellular location">
    <subcellularLocation>
        <location evidence="1">Mitochondrion inner membrane</location>
        <topology evidence="1">Single-pass membrane protein</topology>
    </subcellularLocation>
</comment>
<protein>
    <recommendedName>
        <fullName evidence="11">Mitochondrial inner membrane protease subunit</fullName>
        <ecNumber evidence="11">3.4.21.-</ecNumber>
    </recommendedName>
</protein>
<dbReference type="GO" id="GO:0006465">
    <property type="term" value="P:signal peptide processing"/>
    <property type="evidence" value="ECO:0007669"/>
    <property type="project" value="InterPro"/>
</dbReference>
<proteinExistence type="inferred from homology"/>
<sequence length="184" mass="20452">MGIFGRLRASPYTIPTLKALSWVPVVLFVLENGVSPSKVEGRSMQPTLNPDSNQMKRDIVLLNKWSATSHSFQRGQVVVLTSPTNPKRQITKRIIALQGDTVKLRQGTEKVYVPKGHCWVEGDEGFHSNDSNLFGPVPISLISSIVTHVIWPPSRFGPVEVNGIESKRVTLGFIPPDSDDDYCW</sequence>
<evidence type="ECO:0000256" key="9">
    <source>
        <dbReference type="ARBA" id="ARBA00023136"/>
    </source>
</evidence>
<evidence type="ECO:0000256" key="7">
    <source>
        <dbReference type="ARBA" id="ARBA00022989"/>
    </source>
</evidence>
<dbReference type="PANTHER" id="PTHR46041:SF2">
    <property type="entry name" value="MITOCHONDRIAL INNER MEMBRANE PROTEASE SUBUNIT 2"/>
    <property type="match status" value="1"/>
</dbReference>
<dbReference type="PANTHER" id="PTHR46041">
    <property type="entry name" value="MITOCHONDRIAL INNER MEMBRANE PROTEASE SUBUNIT 2"/>
    <property type="match status" value="1"/>
</dbReference>
<keyword evidence="8 11" id="KW-0496">Mitochondrion</keyword>
<evidence type="ECO:0000256" key="8">
    <source>
        <dbReference type="ARBA" id="ARBA00023128"/>
    </source>
</evidence>
<dbReference type="Gene3D" id="2.10.109.10">
    <property type="entry name" value="Umud Fragment, subunit A"/>
    <property type="match status" value="1"/>
</dbReference>
<keyword evidence="14" id="KW-1185">Reference proteome</keyword>
<dbReference type="FunCoup" id="A0A167KE97">
    <property type="interactions" value="412"/>
</dbReference>
<gene>
    <name evidence="13" type="ORF">PHYBLDRAFT_23219</name>
</gene>
<keyword evidence="5 11" id="KW-0999">Mitochondrion inner membrane</keyword>
<dbReference type="InterPro" id="IPR036286">
    <property type="entry name" value="LexA/Signal_pep-like_sf"/>
</dbReference>
<dbReference type="GeneID" id="29000707"/>
<organism evidence="13 14">
    <name type="scientific">Phycomyces blakesleeanus (strain ATCC 8743b / DSM 1359 / FGSC 10004 / NBRC 33097 / NRRL 1555)</name>
    <dbReference type="NCBI Taxonomy" id="763407"/>
    <lineage>
        <taxon>Eukaryota</taxon>
        <taxon>Fungi</taxon>
        <taxon>Fungi incertae sedis</taxon>
        <taxon>Mucoromycota</taxon>
        <taxon>Mucoromycotina</taxon>
        <taxon>Mucoromycetes</taxon>
        <taxon>Mucorales</taxon>
        <taxon>Phycomycetaceae</taxon>
        <taxon>Phycomyces</taxon>
    </lineage>
</organism>
<evidence type="ECO:0000256" key="1">
    <source>
        <dbReference type="ARBA" id="ARBA00004434"/>
    </source>
</evidence>
<dbReference type="FunFam" id="2.10.109.10:FF:000005">
    <property type="entry name" value="Mitochondrial inner membrane protease subunit"/>
    <property type="match status" value="1"/>
</dbReference>
<dbReference type="RefSeq" id="XP_018285936.1">
    <property type="nucleotide sequence ID" value="XM_018439801.1"/>
</dbReference>
<evidence type="ECO:0000256" key="6">
    <source>
        <dbReference type="ARBA" id="ARBA00022801"/>
    </source>
</evidence>
<evidence type="ECO:0000256" key="5">
    <source>
        <dbReference type="ARBA" id="ARBA00022792"/>
    </source>
</evidence>
<evidence type="ECO:0000256" key="4">
    <source>
        <dbReference type="ARBA" id="ARBA00022692"/>
    </source>
</evidence>
<dbReference type="EMBL" id="KV440997">
    <property type="protein sequence ID" value="OAD67896.1"/>
    <property type="molecule type" value="Genomic_DNA"/>
</dbReference>
<dbReference type="InterPro" id="IPR000223">
    <property type="entry name" value="Pept_S26A_signal_pept_1"/>
</dbReference>
<evidence type="ECO:0000256" key="11">
    <source>
        <dbReference type="RuleBase" id="RU362041"/>
    </source>
</evidence>
<dbReference type="STRING" id="763407.A0A167KE97"/>
<feature type="active site" evidence="10">
    <location>
        <position position="92"/>
    </location>
</feature>
<evidence type="ECO:0000259" key="12">
    <source>
        <dbReference type="Pfam" id="PF10502"/>
    </source>
</evidence>
<dbReference type="GO" id="GO:0042720">
    <property type="term" value="C:mitochondrial inner membrane peptidase complex"/>
    <property type="evidence" value="ECO:0007669"/>
    <property type="project" value="InterPro"/>
</dbReference>
<keyword evidence="9" id="KW-0472">Membrane</keyword>
<dbReference type="SUPFAM" id="SSF51306">
    <property type="entry name" value="LexA/Signal peptidase"/>
    <property type="match status" value="1"/>
</dbReference>
<evidence type="ECO:0000313" key="13">
    <source>
        <dbReference type="EMBL" id="OAD67896.1"/>
    </source>
</evidence>
<dbReference type="PRINTS" id="PR00727">
    <property type="entry name" value="LEADERPTASE"/>
</dbReference>
<evidence type="ECO:0000256" key="3">
    <source>
        <dbReference type="ARBA" id="ARBA00022670"/>
    </source>
</evidence>
<dbReference type="Pfam" id="PF10502">
    <property type="entry name" value="Peptidase_S26"/>
    <property type="match status" value="1"/>
</dbReference>
<keyword evidence="3 11" id="KW-0645">Protease</keyword>
<evidence type="ECO:0000256" key="2">
    <source>
        <dbReference type="ARBA" id="ARBA00007066"/>
    </source>
</evidence>